<keyword evidence="2" id="KW-0472">Membrane</keyword>
<evidence type="ECO:0000256" key="1">
    <source>
        <dbReference type="SAM" id="MobiDB-lite"/>
    </source>
</evidence>
<organism evidence="3 4">
    <name type="scientific">Almyronema epifaneia S1</name>
    <dbReference type="NCBI Taxonomy" id="2991925"/>
    <lineage>
        <taxon>Bacteria</taxon>
        <taxon>Bacillati</taxon>
        <taxon>Cyanobacteriota</taxon>
        <taxon>Cyanophyceae</taxon>
        <taxon>Nodosilineales</taxon>
        <taxon>Nodosilineaceae</taxon>
        <taxon>Almyronema</taxon>
        <taxon>Almyronema epifaneia</taxon>
    </lineage>
</organism>
<feature type="region of interest" description="Disordered" evidence="1">
    <location>
        <begin position="53"/>
        <end position="93"/>
    </location>
</feature>
<sequence>MSDSEHSNSQSSTVTIVVAIIGLVSAVGTTLLTNWDKVFPTTLESAESTTAIQQVEAAPNPPTPTPGRQNPPADPQPLPNETSPLPPRPQRQN</sequence>
<dbReference type="RefSeq" id="WP_377963390.1">
    <property type="nucleotide sequence ID" value="NZ_JBHZOL010000046.1"/>
</dbReference>
<comment type="caution">
    <text evidence="3">The sequence shown here is derived from an EMBL/GenBank/DDBJ whole genome shotgun (WGS) entry which is preliminary data.</text>
</comment>
<dbReference type="Proteomes" id="UP001600165">
    <property type="component" value="Unassembled WGS sequence"/>
</dbReference>
<gene>
    <name evidence="3" type="ORF">ACFVKH_07085</name>
</gene>
<name>A0ABW6ICZ4_9CYAN</name>
<feature type="transmembrane region" description="Helical" evidence="2">
    <location>
        <begin position="12"/>
        <end position="32"/>
    </location>
</feature>
<evidence type="ECO:0000256" key="2">
    <source>
        <dbReference type="SAM" id="Phobius"/>
    </source>
</evidence>
<evidence type="ECO:0000313" key="3">
    <source>
        <dbReference type="EMBL" id="MFE4106031.1"/>
    </source>
</evidence>
<reference evidence="3 4" key="1">
    <citation type="submission" date="2024-10" db="EMBL/GenBank/DDBJ databases">
        <authorList>
            <person name="Ratan Roy A."/>
            <person name="Morales Sandoval P.H."/>
            <person name="De Los Santos Villalobos S."/>
            <person name="Chakraborty S."/>
            <person name="Mukherjee J."/>
        </authorList>
    </citation>
    <scope>NUCLEOTIDE SEQUENCE [LARGE SCALE GENOMIC DNA]</scope>
    <source>
        <strain evidence="3 4">S1</strain>
    </source>
</reference>
<protein>
    <recommendedName>
        <fullName evidence="5">Serine/threonine protein kinase</fullName>
    </recommendedName>
</protein>
<proteinExistence type="predicted"/>
<evidence type="ECO:0008006" key="5">
    <source>
        <dbReference type="Google" id="ProtNLM"/>
    </source>
</evidence>
<evidence type="ECO:0000313" key="4">
    <source>
        <dbReference type="Proteomes" id="UP001600165"/>
    </source>
</evidence>
<keyword evidence="4" id="KW-1185">Reference proteome</keyword>
<dbReference type="EMBL" id="JBHZOL010000046">
    <property type="protein sequence ID" value="MFE4106031.1"/>
    <property type="molecule type" value="Genomic_DNA"/>
</dbReference>
<accession>A0ABW6ICZ4</accession>
<keyword evidence="2" id="KW-0812">Transmembrane</keyword>
<feature type="compositionally biased region" description="Pro residues" evidence="1">
    <location>
        <begin position="72"/>
        <end position="93"/>
    </location>
</feature>
<keyword evidence="2" id="KW-1133">Transmembrane helix</keyword>